<feature type="region of interest" description="Disordered" evidence="1">
    <location>
        <begin position="24"/>
        <end position="89"/>
    </location>
</feature>
<dbReference type="GeneID" id="27363702"/>
<protein>
    <submittedName>
        <fullName evidence="2">Uncharacterized protein</fullName>
    </submittedName>
</protein>
<accession>A0A0D2BF07</accession>
<dbReference type="VEuPathDB" id="FungiDB:PV06_11628"/>
<dbReference type="STRING" id="215243.A0A0D2BF07"/>
<dbReference type="Proteomes" id="UP000053342">
    <property type="component" value="Unassembled WGS sequence"/>
</dbReference>
<evidence type="ECO:0000256" key="1">
    <source>
        <dbReference type="SAM" id="MobiDB-lite"/>
    </source>
</evidence>
<dbReference type="RefSeq" id="XP_016256288.1">
    <property type="nucleotide sequence ID" value="XM_016413336.1"/>
</dbReference>
<reference evidence="2 3" key="1">
    <citation type="submission" date="2015-01" db="EMBL/GenBank/DDBJ databases">
        <title>The Genome Sequence of Exophiala oligosperma CBS72588.</title>
        <authorList>
            <consortium name="The Broad Institute Genomics Platform"/>
            <person name="Cuomo C."/>
            <person name="de Hoog S."/>
            <person name="Gorbushina A."/>
            <person name="Stielow B."/>
            <person name="Teixiera M."/>
            <person name="Abouelleil A."/>
            <person name="Chapman S.B."/>
            <person name="Priest M."/>
            <person name="Young S.K."/>
            <person name="Wortman J."/>
            <person name="Nusbaum C."/>
            <person name="Birren B."/>
        </authorList>
    </citation>
    <scope>NUCLEOTIDE SEQUENCE [LARGE SCALE GENOMIC DNA]</scope>
    <source>
        <strain evidence="2 3">CBS 72588</strain>
    </source>
</reference>
<feature type="compositionally biased region" description="Basic and acidic residues" evidence="1">
    <location>
        <begin position="37"/>
        <end position="49"/>
    </location>
</feature>
<dbReference type="EMBL" id="KN847377">
    <property type="protein sequence ID" value="KIW36072.1"/>
    <property type="molecule type" value="Genomic_DNA"/>
</dbReference>
<feature type="compositionally biased region" description="Polar residues" evidence="1">
    <location>
        <begin position="62"/>
        <end position="85"/>
    </location>
</feature>
<dbReference type="HOGENOM" id="CLU_039952_0_0_1"/>
<gene>
    <name evidence="2" type="ORF">PV06_11628</name>
</gene>
<dbReference type="OrthoDB" id="5398854at2759"/>
<keyword evidence="3" id="KW-1185">Reference proteome</keyword>
<sequence>MNRAGERDRYDVFDGLAYNSSSQGRKNYVHIYDDEDPRYGYGDRKEDPCARPGSYYEHEQNVDGQSYRSRTAYSSQSAPTRQATEADSVGAEIPSGYSIKHWDQTEEPVILLGSVFDANSLGKWVYDWAAFHHGASTPMADMAGDLWLLLIKLAGKMKLAQECVDRIRNLDKRETVEDFILSGHRMWNKFKNLIKDCKYPMLRVIKRNGAGKMGKEGAIAFLDTIFGRDRHLETTEHIMNRIRHWTTDFDLNCEETIKAVAKCRKMC</sequence>
<proteinExistence type="predicted"/>
<organism evidence="2 3">
    <name type="scientific">Exophiala oligosperma</name>
    <dbReference type="NCBI Taxonomy" id="215243"/>
    <lineage>
        <taxon>Eukaryota</taxon>
        <taxon>Fungi</taxon>
        <taxon>Dikarya</taxon>
        <taxon>Ascomycota</taxon>
        <taxon>Pezizomycotina</taxon>
        <taxon>Eurotiomycetes</taxon>
        <taxon>Chaetothyriomycetidae</taxon>
        <taxon>Chaetothyriales</taxon>
        <taxon>Herpotrichiellaceae</taxon>
        <taxon>Exophiala</taxon>
    </lineage>
</organism>
<evidence type="ECO:0000313" key="2">
    <source>
        <dbReference type="EMBL" id="KIW36072.1"/>
    </source>
</evidence>
<evidence type="ECO:0000313" key="3">
    <source>
        <dbReference type="Proteomes" id="UP000053342"/>
    </source>
</evidence>
<dbReference type="AlphaFoldDB" id="A0A0D2BF07"/>
<name>A0A0D2BF07_9EURO</name>